<keyword evidence="3" id="KW-1003">Cell membrane</keyword>
<sequence length="414" mass="43088">MRWPHALRSLEKRDLRLFFGGQLVSLAGTWMQSVAQAWLVWRLTRSSEMLGLVNFLGSVPVFFLGVWAGSLADRLPRRRIVLATQTNAIAQSVLLAILTLTGTVRPWHVIVLAAMLGLTYAFEIPARQALLADIAGEDMPNAVALNSSIVNAARAVGPALAGLLVAAVGEGICFLLNALSFAGTYYALLVMRPPPQPAHTGSRRAHLLAGLAYAGRTAHVRALLALLAVSSFFAMPYVTLLPVVSSEILHGGASLYGVLLGAAGIGALVGAVGLLLRHGLRGLGRRVAVGTTLLGAGVLVLALSRSPALSIAALAVTGFGFITQMAGTMTLLQGLAPVDLRGRVMGLFSTLFVGVTPFGSLAAGLAASRVGTPHTLAAGALVVLVASAVFHVALPRLRRTVLAEHPTLFPPVAS</sequence>
<keyword evidence="2" id="KW-0813">Transport</keyword>
<dbReference type="RefSeq" id="WP_248353150.1">
    <property type="nucleotide sequence ID" value="NZ_AP025591.1"/>
</dbReference>
<evidence type="ECO:0000256" key="7">
    <source>
        <dbReference type="SAM" id="Phobius"/>
    </source>
</evidence>
<evidence type="ECO:0000256" key="3">
    <source>
        <dbReference type="ARBA" id="ARBA00022475"/>
    </source>
</evidence>
<evidence type="ECO:0000259" key="8">
    <source>
        <dbReference type="PROSITE" id="PS50850"/>
    </source>
</evidence>
<evidence type="ECO:0000256" key="2">
    <source>
        <dbReference type="ARBA" id="ARBA00022448"/>
    </source>
</evidence>
<feature type="transmembrane region" description="Helical" evidence="7">
    <location>
        <begin position="222"/>
        <end position="243"/>
    </location>
</feature>
<evidence type="ECO:0000313" key="10">
    <source>
        <dbReference type="Proteomes" id="UP001162891"/>
    </source>
</evidence>
<evidence type="ECO:0000256" key="6">
    <source>
        <dbReference type="ARBA" id="ARBA00023136"/>
    </source>
</evidence>
<reference evidence="10" key="1">
    <citation type="journal article" date="2022" name="Int. J. Syst. Evol. Microbiol.">
        <title>Anaeromyxobacter oryzae sp. nov., Anaeromyxobacter diazotrophicus sp. nov. and Anaeromyxobacter paludicola sp. nov., isolated from paddy soils.</title>
        <authorList>
            <person name="Itoh H."/>
            <person name="Xu Z."/>
            <person name="Mise K."/>
            <person name="Masuda Y."/>
            <person name="Ushijima N."/>
            <person name="Hayakawa C."/>
            <person name="Shiratori Y."/>
            <person name="Senoo K."/>
        </authorList>
    </citation>
    <scope>NUCLEOTIDE SEQUENCE [LARGE SCALE GENOMIC DNA]</scope>
    <source>
        <strain evidence="10">Red232</strain>
    </source>
</reference>
<evidence type="ECO:0000313" key="9">
    <source>
        <dbReference type="EMBL" id="BDG04691.1"/>
    </source>
</evidence>
<dbReference type="EMBL" id="AP025591">
    <property type="protein sequence ID" value="BDG04691.1"/>
    <property type="molecule type" value="Genomic_DNA"/>
</dbReference>
<proteinExistence type="predicted"/>
<organism evidence="9 10">
    <name type="scientific">Anaeromyxobacter oryzae</name>
    <dbReference type="NCBI Taxonomy" id="2918170"/>
    <lineage>
        <taxon>Bacteria</taxon>
        <taxon>Pseudomonadati</taxon>
        <taxon>Myxococcota</taxon>
        <taxon>Myxococcia</taxon>
        <taxon>Myxococcales</taxon>
        <taxon>Cystobacterineae</taxon>
        <taxon>Anaeromyxobacteraceae</taxon>
        <taxon>Anaeromyxobacter</taxon>
    </lineage>
</organism>
<dbReference type="Pfam" id="PF05977">
    <property type="entry name" value="MFS_3"/>
    <property type="match status" value="1"/>
</dbReference>
<keyword evidence="10" id="KW-1185">Reference proteome</keyword>
<dbReference type="InterPro" id="IPR010290">
    <property type="entry name" value="TM_effector"/>
</dbReference>
<feature type="transmembrane region" description="Helical" evidence="7">
    <location>
        <begin position="255"/>
        <end position="276"/>
    </location>
</feature>
<feature type="transmembrane region" description="Helical" evidence="7">
    <location>
        <begin position="309"/>
        <end position="332"/>
    </location>
</feature>
<feature type="domain" description="Major facilitator superfamily (MFS) profile" evidence="8">
    <location>
        <begin position="13"/>
        <end position="398"/>
    </location>
</feature>
<dbReference type="InterPro" id="IPR020846">
    <property type="entry name" value="MFS_dom"/>
</dbReference>
<dbReference type="PANTHER" id="PTHR23513:SF11">
    <property type="entry name" value="STAPHYLOFERRIN A TRANSPORTER"/>
    <property type="match status" value="1"/>
</dbReference>
<protein>
    <submittedName>
        <fullName evidence="9">MFS transporter</fullName>
    </submittedName>
</protein>
<keyword evidence="6 7" id="KW-0472">Membrane</keyword>
<feature type="transmembrane region" description="Helical" evidence="7">
    <location>
        <begin position="374"/>
        <end position="394"/>
    </location>
</feature>
<comment type="subcellular location">
    <subcellularLocation>
        <location evidence="1">Cell membrane</location>
        <topology evidence="1">Multi-pass membrane protein</topology>
    </subcellularLocation>
</comment>
<dbReference type="SUPFAM" id="SSF103473">
    <property type="entry name" value="MFS general substrate transporter"/>
    <property type="match status" value="1"/>
</dbReference>
<feature type="transmembrane region" description="Helical" evidence="7">
    <location>
        <begin position="344"/>
        <end position="368"/>
    </location>
</feature>
<dbReference type="Gene3D" id="1.20.1250.20">
    <property type="entry name" value="MFS general substrate transporter like domains"/>
    <property type="match status" value="1"/>
</dbReference>
<dbReference type="Proteomes" id="UP001162891">
    <property type="component" value="Chromosome"/>
</dbReference>
<keyword evidence="4 7" id="KW-0812">Transmembrane</keyword>
<name>A0ABN6MUS9_9BACT</name>
<gene>
    <name evidence="9" type="ORF">AMOR_36870</name>
</gene>
<evidence type="ECO:0000256" key="1">
    <source>
        <dbReference type="ARBA" id="ARBA00004651"/>
    </source>
</evidence>
<evidence type="ECO:0000256" key="4">
    <source>
        <dbReference type="ARBA" id="ARBA00022692"/>
    </source>
</evidence>
<dbReference type="InterPro" id="IPR036259">
    <property type="entry name" value="MFS_trans_sf"/>
</dbReference>
<dbReference type="PANTHER" id="PTHR23513">
    <property type="entry name" value="INTEGRAL MEMBRANE EFFLUX PROTEIN-RELATED"/>
    <property type="match status" value="1"/>
</dbReference>
<dbReference type="PROSITE" id="PS50850">
    <property type="entry name" value="MFS"/>
    <property type="match status" value="1"/>
</dbReference>
<accession>A0ABN6MUS9</accession>
<dbReference type="CDD" id="cd06173">
    <property type="entry name" value="MFS_MefA_like"/>
    <property type="match status" value="1"/>
</dbReference>
<evidence type="ECO:0000256" key="5">
    <source>
        <dbReference type="ARBA" id="ARBA00022989"/>
    </source>
</evidence>
<keyword evidence="5 7" id="KW-1133">Transmembrane helix</keyword>
<feature type="transmembrane region" description="Helical" evidence="7">
    <location>
        <begin position="283"/>
        <end position="303"/>
    </location>
</feature>
<feature type="transmembrane region" description="Helical" evidence="7">
    <location>
        <begin position="47"/>
        <end position="68"/>
    </location>
</feature>